<dbReference type="Proteomes" id="UP001056384">
    <property type="component" value="Chromosome 12"/>
</dbReference>
<dbReference type="EMBL" id="CP099429">
    <property type="protein sequence ID" value="USW59169.1"/>
    <property type="molecule type" value="Genomic_DNA"/>
</dbReference>
<evidence type="ECO:0000313" key="3">
    <source>
        <dbReference type="Proteomes" id="UP001056384"/>
    </source>
</evidence>
<feature type="region of interest" description="Disordered" evidence="1">
    <location>
        <begin position="112"/>
        <end position="134"/>
    </location>
</feature>
<dbReference type="AlphaFoldDB" id="A0A9Q9B1E3"/>
<gene>
    <name evidence="2" type="ORF">Slin15195_G124880</name>
</gene>
<evidence type="ECO:0000256" key="1">
    <source>
        <dbReference type="SAM" id="MobiDB-lite"/>
    </source>
</evidence>
<feature type="region of interest" description="Disordered" evidence="1">
    <location>
        <begin position="1"/>
        <end position="20"/>
    </location>
</feature>
<feature type="compositionally biased region" description="Basic and acidic residues" evidence="1">
    <location>
        <begin position="116"/>
        <end position="134"/>
    </location>
</feature>
<accession>A0A9Q9B1E3</accession>
<reference evidence="2" key="1">
    <citation type="submission" date="2022-06" db="EMBL/GenBank/DDBJ databases">
        <title>Complete genome sequences of two strains of the flax pathogen Septoria linicola.</title>
        <authorList>
            <person name="Lapalu N."/>
            <person name="Simon A."/>
            <person name="Demenou B."/>
            <person name="Paumier D."/>
            <person name="Guillot M.-P."/>
            <person name="Gout L."/>
            <person name="Valade R."/>
        </authorList>
    </citation>
    <scope>NUCLEOTIDE SEQUENCE</scope>
    <source>
        <strain evidence="2">SE15195</strain>
    </source>
</reference>
<sequence>MSSPSKTTTSSPSTPTLTPEQKQNLLQPFHMSLYLPLAAAFCRGDKDEAEDLAKQILQKQNVTPMIRAHCHLILGALGECGGHLEVAEGLFGEMERENEKVVEGLRKAMLGGEGAGEQKVEASEEAKEQVVEAD</sequence>
<name>A0A9Q9B1E3_9PEZI</name>
<keyword evidence="3" id="KW-1185">Reference proteome</keyword>
<organism evidence="2 3">
    <name type="scientific">Septoria linicola</name>
    <dbReference type="NCBI Taxonomy" id="215465"/>
    <lineage>
        <taxon>Eukaryota</taxon>
        <taxon>Fungi</taxon>
        <taxon>Dikarya</taxon>
        <taxon>Ascomycota</taxon>
        <taxon>Pezizomycotina</taxon>
        <taxon>Dothideomycetes</taxon>
        <taxon>Dothideomycetidae</taxon>
        <taxon>Mycosphaerellales</taxon>
        <taxon>Mycosphaerellaceae</taxon>
        <taxon>Septoria</taxon>
    </lineage>
</organism>
<feature type="compositionally biased region" description="Low complexity" evidence="1">
    <location>
        <begin position="1"/>
        <end position="19"/>
    </location>
</feature>
<evidence type="ECO:0000313" key="2">
    <source>
        <dbReference type="EMBL" id="USW59169.1"/>
    </source>
</evidence>
<protein>
    <submittedName>
        <fullName evidence="2">Uncharacterized protein</fullName>
    </submittedName>
</protein>
<proteinExistence type="predicted"/>